<accession>A0A229SRE6</accession>
<gene>
    <name evidence="1" type="ORF">CF165_39785</name>
</gene>
<sequence>MAAISPASSSATTMSLNQPGDGLDPAAAGCSGSAVTADGATVRTPYGTLELRWSETCLTNWGRFLPSRSGFRFAVWVHRQEDNQSCGDHSGNGCASQLWDAPTVAYSNQLYECNYHMQAEVTIFDGANPALWYVTPYIGGC</sequence>
<comment type="caution">
    <text evidence="1">The sequence shown here is derived from an EMBL/GenBank/DDBJ whole genome shotgun (WGS) entry which is preliminary data.</text>
</comment>
<evidence type="ECO:0000313" key="1">
    <source>
        <dbReference type="EMBL" id="OXM61189.1"/>
    </source>
</evidence>
<organism evidence="1 2">
    <name type="scientific">Amycolatopsis vastitatis</name>
    <dbReference type="NCBI Taxonomy" id="1905142"/>
    <lineage>
        <taxon>Bacteria</taxon>
        <taxon>Bacillati</taxon>
        <taxon>Actinomycetota</taxon>
        <taxon>Actinomycetes</taxon>
        <taxon>Pseudonocardiales</taxon>
        <taxon>Pseudonocardiaceae</taxon>
        <taxon>Amycolatopsis</taxon>
    </lineage>
</organism>
<protein>
    <recommendedName>
        <fullName evidence="3">DUF2690 domain-containing protein</fullName>
    </recommendedName>
</protein>
<dbReference type="Proteomes" id="UP000215199">
    <property type="component" value="Unassembled WGS sequence"/>
</dbReference>
<dbReference type="InterPro" id="IPR021224">
    <property type="entry name" value="DUF2690"/>
</dbReference>
<reference evidence="2" key="1">
    <citation type="submission" date="2017-07" db="EMBL/GenBank/DDBJ databases">
        <title>Comparative genome mining reveals phylogenetic distribution patterns of secondary metabolites in Amycolatopsis.</title>
        <authorList>
            <person name="Adamek M."/>
            <person name="Alanjary M."/>
            <person name="Sales-Ortells H."/>
            <person name="Goodfellow M."/>
            <person name="Bull A.T."/>
            <person name="Kalinowski J."/>
            <person name="Ziemert N."/>
        </authorList>
    </citation>
    <scope>NUCLEOTIDE SEQUENCE [LARGE SCALE GENOMIC DNA]</scope>
    <source>
        <strain evidence="2">H5</strain>
    </source>
</reference>
<dbReference type="Pfam" id="PF10901">
    <property type="entry name" value="DUF2690"/>
    <property type="match status" value="1"/>
</dbReference>
<proteinExistence type="predicted"/>
<dbReference type="EMBL" id="NMUL01000049">
    <property type="protein sequence ID" value="OXM61189.1"/>
    <property type="molecule type" value="Genomic_DNA"/>
</dbReference>
<evidence type="ECO:0008006" key="3">
    <source>
        <dbReference type="Google" id="ProtNLM"/>
    </source>
</evidence>
<dbReference type="RefSeq" id="WP_093952748.1">
    <property type="nucleotide sequence ID" value="NZ_NMUL01000049.1"/>
</dbReference>
<name>A0A229SRE6_9PSEU</name>
<evidence type="ECO:0000313" key="2">
    <source>
        <dbReference type="Proteomes" id="UP000215199"/>
    </source>
</evidence>
<dbReference type="OrthoDB" id="4334712at2"/>
<keyword evidence="2" id="KW-1185">Reference proteome</keyword>
<dbReference type="AlphaFoldDB" id="A0A229SRE6"/>